<dbReference type="InterPro" id="IPR039420">
    <property type="entry name" value="WalR-like"/>
</dbReference>
<evidence type="ECO:0000313" key="13">
    <source>
        <dbReference type="Proteomes" id="UP000319384"/>
    </source>
</evidence>
<evidence type="ECO:0000256" key="6">
    <source>
        <dbReference type="ARBA" id="ARBA00023163"/>
    </source>
</evidence>
<evidence type="ECO:0000256" key="1">
    <source>
        <dbReference type="ARBA" id="ARBA00013332"/>
    </source>
</evidence>
<feature type="domain" description="OmpR/PhoB-type" evidence="11">
    <location>
        <begin position="133"/>
        <end position="229"/>
    </location>
</feature>
<dbReference type="PANTHER" id="PTHR48111:SF21">
    <property type="entry name" value="DNA-BINDING DUAL MASTER TRANSCRIPTIONAL REGULATOR RPAA"/>
    <property type="match status" value="1"/>
</dbReference>
<keyword evidence="5 9" id="KW-0238">DNA-binding</keyword>
<comment type="caution">
    <text evidence="12">The sequence shown here is derived from an EMBL/GenBank/DDBJ whole genome shotgun (WGS) entry which is preliminary data.</text>
</comment>
<dbReference type="AlphaFoldDB" id="A0A520MWM0"/>
<evidence type="ECO:0000256" key="7">
    <source>
        <dbReference type="ARBA" id="ARBA00024735"/>
    </source>
</evidence>
<dbReference type="Gene3D" id="3.40.50.2300">
    <property type="match status" value="1"/>
</dbReference>
<evidence type="ECO:0000256" key="2">
    <source>
        <dbReference type="ARBA" id="ARBA00022553"/>
    </source>
</evidence>
<dbReference type="PROSITE" id="PS50110">
    <property type="entry name" value="RESPONSE_REGULATORY"/>
    <property type="match status" value="1"/>
</dbReference>
<dbReference type="EMBL" id="SHBH01000032">
    <property type="protein sequence ID" value="RZO25611.1"/>
    <property type="molecule type" value="Genomic_DNA"/>
</dbReference>
<evidence type="ECO:0000256" key="4">
    <source>
        <dbReference type="ARBA" id="ARBA00023015"/>
    </source>
</evidence>
<keyword evidence="4" id="KW-0805">Transcription regulation</keyword>
<evidence type="ECO:0000256" key="5">
    <source>
        <dbReference type="ARBA" id="ARBA00023125"/>
    </source>
</evidence>
<dbReference type="FunFam" id="1.10.10.10:FF:000018">
    <property type="entry name" value="DNA-binding response regulator ResD"/>
    <property type="match status" value="1"/>
</dbReference>
<keyword evidence="6" id="KW-0804">Transcription</keyword>
<dbReference type="SMART" id="SM00862">
    <property type="entry name" value="Trans_reg_C"/>
    <property type="match status" value="1"/>
</dbReference>
<dbReference type="InterPro" id="IPR001867">
    <property type="entry name" value="OmpR/PhoB-type_DNA-bd"/>
</dbReference>
<evidence type="ECO:0000313" key="12">
    <source>
        <dbReference type="EMBL" id="RZO25611.1"/>
    </source>
</evidence>
<organism evidence="12 13">
    <name type="scientific">SAR86 cluster bacterium</name>
    <dbReference type="NCBI Taxonomy" id="2030880"/>
    <lineage>
        <taxon>Bacteria</taxon>
        <taxon>Pseudomonadati</taxon>
        <taxon>Pseudomonadota</taxon>
        <taxon>Gammaproteobacteria</taxon>
        <taxon>SAR86 cluster</taxon>
    </lineage>
</organism>
<dbReference type="GO" id="GO:0000156">
    <property type="term" value="F:phosphorelay response regulator activity"/>
    <property type="evidence" value="ECO:0007669"/>
    <property type="project" value="TreeGrafter"/>
</dbReference>
<feature type="modified residue" description="4-aspartylphosphate" evidence="8">
    <location>
        <position position="55"/>
    </location>
</feature>
<evidence type="ECO:0000256" key="8">
    <source>
        <dbReference type="PROSITE-ProRule" id="PRU00169"/>
    </source>
</evidence>
<evidence type="ECO:0000256" key="9">
    <source>
        <dbReference type="PROSITE-ProRule" id="PRU01091"/>
    </source>
</evidence>
<dbReference type="SMART" id="SM00448">
    <property type="entry name" value="REC"/>
    <property type="match status" value="1"/>
</dbReference>
<dbReference type="InterPro" id="IPR011006">
    <property type="entry name" value="CheY-like_superfamily"/>
</dbReference>
<dbReference type="InterPro" id="IPR036388">
    <property type="entry name" value="WH-like_DNA-bd_sf"/>
</dbReference>
<dbReference type="PROSITE" id="PS51755">
    <property type="entry name" value="OMPR_PHOB"/>
    <property type="match status" value="1"/>
</dbReference>
<dbReference type="GO" id="GO:0032993">
    <property type="term" value="C:protein-DNA complex"/>
    <property type="evidence" value="ECO:0007669"/>
    <property type="project" value="TreeGrafter"/>
</dbReference>
<dbReference type="InterPro" id="IPR001789">
    <property type="entry name" value="Sig_transdc_resp-reg_receiver"/>
</dbReference>
<dbReference type="Gene3D" id="6.10.250.690">
    <property type="match status" value="1"/>
</dbReference>
<dbReference type="Pfam" id="PF00486">
    <property type="entry name" value="Trans_reg_C"/>
    <property type="match status" value="1"/>
</dbReference>
<keyword evidence="2 8" id="KW-0597">Phosphoprotein</keyword>
<accession>A0A520MWM0</accession>
<protein>
    <recommendedName>
        <fullName evidence="1">Phosphate regulon transcriptional regulatory protein PhoB</fullName>
    </recommendedName>
</protein>
<evidence type="ECO:0000256" key="3">
    <source>
        <dbReference type="ARBA" id="ARBA00023012"/>
    </source>
</evidence>
<dbReference type="GO" id="GO:0005829">
    <property type="term" value="C:cytosol"/>
    <property type="evidence" value="ECO:0007669"/>
    <property type="project" value="TreeGrafter"/>
</dbReference>
<feature type="DNA-binding region" description="OmpR/PhoB-type" evidence="9">
    <location>
        <begin position="133"/>
        <end position="229"/>
    </location>
</feature>
<proteinExistence type="predicted"/>
<dbReference type="Gene3D" id="1.10.10.10">
    <property type="entry name" value="Winged helix-like DNA-binding domain superfamily/Winged helix DNA-binding domain"/>
    <property type="match status" value="1"/>
</dbReference>
<feature type="domain" description="Response regulatory" evidence="10">
    <location>
        <begin position="6"/>
        <end position="122"/>
    </location>
</feature>
<dbReference type="PANTHER" id="PTHR48111">
    <property type="entry name" value="REGULATOR OF RPOS"/>
    <property type="match status" value="1"/>
</dbReference>
<keyword evidence="3" id="KW-0902">Two-component regulatory system</keyword>
<name>A0A520MWM0_9GAMM</name>
<evidence type="ECO:0000259" key="11">
    <source>
        <dbReference type="PROSITE" id="PS51755"/>
    </source>
</evidence>
<dbReference type="SUPFAM" id="SSF46894">
    <property type="entry name" value="C-terminal effector domain of the bipartite response regulators"/>
    <property type="match status" value="1"/>
</dbReference>
<dbReference type="GO" id="GO:0000976">
    <property type="term" value="F:transcription cis-regulatory region binding"/>
    <property type="evidence" value="ECO:0007669"/>
    <property type="project" value="TreeGrafter"/>
</dbReference>
<dbReference type="Proteomes" id="UP000319384">
    <property type="component" value="Unassembled WGS sequence"/>
</dbReference>
<reference evidence="12 13" key="1">
    <citation type="submission" date="2019-02" db="EMBL/GenBank/DDBJ databases">
        <title>Prokaryotic population dynamics and viral predation in marine succession experiment using metagenomics: the confinement effect.</title>
        <authorList>
            <person name="Haro-Moreno J.M."/>
            <person name="Rodriguez-Valera F."/>
            <person name="Lopez-Perez M."/>
        </authorList>
    </citation>
    <scope>NUCLEOTIDE SEQUENCE [LARGE SCALE GENOMIC DNA]</scope>
    <source>
        <strain evidence="12">MED-G162</strain>
    </source>
</reference>
<comment type="function">
    <text evidence="7">This protein is a positive regulator for the phosphate regulon. Transcription of this operon is positively regulated by PhoB and PhoR when phosphate is limited.</text>
</comment>
<sequence>MGVSVNILVIEDEPDIRKNLEYNLSRENYTVTSVSSLSEAESVVNLNKFSLILLDLMLPDGSGLDLCKKIKGNPETESIPIIILTAKDDEVDRVVGFELGADDYVTKPFSVRELILRIKAILKRGQKKEDVLEVERQFGDLSIDIESHEVHVNNDQIDLTALEFRLLRQLVDRRGRVQSRDQLLTDVWGYSSEVTTRTVDTHIKRLREKLGLMGKYVQTIRGVGYKFSRSPD</sequence>
<dbReference type="GO" id="GO:0006355">
    <property type="term" value="P:regulation of DNA-templated transcription"/>
    <property type="evidence" value="ECO:0007669"/>
    <property type="project" value="InterPro"/>
</dbReference>
<dbReference type="InterPro" id="IPR016032">
    <property type="entry name" value="Sig_transdc_resp-reg_C-effctor"/>
</dbReference>
<gene>
    <name evidence="12" type="ORF">EVA95_03375</name>
</gene>
<dbReference type="CDD" id="cd00383">
    <property type="entry name" value="trans_reg_C"/>
    <property type="match status" value="1"/>
</dbReference>
<evidence type="ECO:0000259" key="10">
    <source>
        <dbReference type="PROSITE" id="PS50110"/>
    </source>
</evidence>
<dbReference type="Pfam" id="PF00072">
    <property type="entry name" value="Response_reg"/>
    <property type="match status" value="1"/>
</dbReference>
<dbReference type="SUPFAM" id="SSF52172">
    <property type="entry name" value="CheY-like"/>
    <property type="match status" value="1"/>
</dbReference>